<protein>
    <submittedName>
        <fullName evidence="2">Peptidoglycan DD-metalloendopeptidase family protein</fullName>
    </submittedName>
</protein>
<evidence type="ECO:0000259" key="1">
    <source>
        <dbReference type="Pfam" id="PF01551"/>
    </source>
</evidence>
<evidence type="ECO:0000313" key="2">
    <source>
        <dbReference type="EMBL" id="MZH57487.1"/>
    </source>
</evidence>
<feature type="non-terminal residue" evidence="2">
    <location>
        <position position="1"/>
    </location>
</feature>
<dbReference type="Pfam" id="PF01551">
    <property type="entry name" value="Peptidase_M23"/>
    <property type="match status" value="1"/>
</dbReference>
<dbReference type="RefSeq" id="WP_161129407.1">
    <property type="nucleotide sequence ID" value="NZ_WWTN01000037.1"/>
</dbReference>
<reference evidence="2" key="1">
    <citation type="journal article" date="2019" name="Nat. Med.">
        <title>A library of human gut bacterial isolates paired with longitudinal multiomics data enables mechanistic microbiome research.</title>
        <authorList>
            <person name="Poyet M."/>
            <person name="Groussin M."/>
            <person name="Gibbons S.M."/>
            <person name="Avila-Pacheco J."/>
            <person name="Jiang X."/>
            <person name="Kearney S.M."/>
            <person name="Perrotta A.R."/>
            <person name="Berdy B."/>
            <person name="Zhao S."/>
            <person name="Lieberman T.D."/>
            <person name="Swanson P.K."/>
            <person name="Smith M."/>
            <person name="Roesemann S."/>
            <person name="Alexander J.E."/>
            <person name="Rich S.A."/>
            <person name="Livny J."/>
            <person name="Vlamakis H."/>
            <person name="Clish C."/>
            <person name="Bullock K."/>
            <person name="Deik A."/>
            <person name="Scott J."/>
            <person name="Pierce K.A."/>
            <person name="Xavier R.J."/>
            <person name="Alm E.J."/>
        </authorList>
    </citation>
    <scope>NUCLEOTIDE SEQUENCE</scope>
    <source>
        <strain evidence="2">BIOML-A12</strain>
    </source>
</reference>
<dbReference type="AlphaFoldDB" id="A0AB36B9R0"/>
<dbReference type="CDD" id="cd12797">
    <property type="entry name" value="M23_peptidase"/>
    <property type="match status" value="1"/>
</dbReference>
<name>A0AB36B9R0_CLOIN</name>
<dbReference type="Gene3D" id="2.70.70.10">
    <property type="entry name" value="Glucose Permease (Domain IIA)"/>
    <property type="match status" value="1"/>
</dbReference>
<dbReference type="InterPro" id="IPR011055">
    <property type="entry name" value="Dup_hybrid_motif"/>
</dbReference>
<organism evidence="2 3">
    <name type="scientific">Clostridium innocuum</name>
    <dbReference type="NCBI Taxonomy" id="1522"/>
    <lineage>
        <taxon>Bacteria</taxon>
        <taxon>Bacillati</taxon>
        <taxon>Bacillota</taxon>
        <taxon>Clostridia</taxon>
        <taxon>Eubacteriales</taxon>
        <taxon>Clostridiaceae</taxon>
        <taxon>Clostridium</taxon>
    </lineage>
</organism>
<comment type="caution">
    <text evidence="2">The sequence shown here is derived from an EMBL/GenBank/DDBJ whole genome shotgun (WGS) entry which is preliminary data.</text>
</comment>
<accession>A0AB36B9R0</accession>
<dbReference type="Proteomes" id="UP000604383">
    <property type="component" value="Unassembled WGS sequence"/>
</dbReference>
<gene>
    <name evidence="2" type="ORF">GT664_17460</name>
</gene>
<dbReference type="InterPro" id="IPR016047">
    <property type="entry name" value="M23ase_b-sheet_dom"/>
</dbReference>
<dbReference type="EMBL" id="WWTN01000037">
    <property type="protein sequence ID" value="MZH57487.1"/>
    <property type="molecule type" value="Genomic_DNA"/>
</dbReference>
<sequence>NVLLLTKKGNTIYAMPFYHMTSIAVTPGQKVSQGQVLGYSGDSGWSLGNHCHVEIIRVGNMSMSEALHIYNSSNDLTFGTGWNAEVPNACGSAPCRERPENYWL</sequence>
<evidence type="ECO:0000313" key="3">
    <source>
        <dbReference type="Proteomes" id="UP000604383"/>
    </source>
</evidence>
<proteinExistence type="predicted"/>
<dbReference type="SUPFAM" id="SSF51261">
    <property type="entry name" value="Duplicated hybrid motif"/>
    <property type="match status" value="1"/>
</dbReference>
<feature type="domain" description="M23ase beta-sheet core" evidence="1">
    <location>
        <begin position="8"/>
        <end position="59"/>
    </location>
</feature>